<organism evidence="3 4">
    <name type="scientific">Salinispora arenicola</name>
    <dbReference type="NCBI Taxonomy" id="168697"/>
    <lineage>
        <taxon>Bacteria</taxon>
        <taxon>Bacillati</taxon>
        <taxon>Actinomycetota</taxon>
        <taxon>Actinomycetes</taxon>
        <taxon>Micromonosporales</taxon>
        <taxon>Micromonosporaceae</taxon>
        <taxon>Salinispora</taxon>
    </lineage>
</organism>
<evidence type="ECO:0000313" key="3">
    <source>
        <dbReference type="EMBL" id="TQL38637.1"/>
    </source>
</evidence>
<proteinExistence type="predicted"/>
<feature type="signal peptide" evidence="2">
    <location>
        <begin position="1"/>
        <end position="42"/>
    </location>
</feature>
<dbReference type="RefSeq" id="WP_018801392.1">
    <property type="nucleotide sequence ID" value="NZ_VFOL01000001.1"/>
</dbReference>
<evidence type="ECO:0000256" key="2">
    <source>
        <dbReference type="SAM" id="SignalP"/>
    </source>
</evidence>
<dbReference type="InterPro" id="IPR012334">
    <property type="entry name" value="Pectin_lyas_fold"/>
</dbReference>
<evidence type="ECO:0000313" key="4">
    <source>
        <dbReference type="Proteomes" id="UP000315983"/>
    </source>
</evidence>
<evidence type="ECO:0000256" key="1">
    <source>
        <dbReference type="SAM" id="MobiDB-lite"/>
    </source>
</evidence>
<dbReference type="InterPro" id="IPR011050">
    <property type="entry name" value="Pectin_lyase_fold/virulence"/>
</dbReference>
<protein>
    <recommendedName>
        <fullName evidence="5">Polymorphic outer membrane protein</fullName>
    </recommendedName>
</protein>
<dbReference type="SUPFAM" id="SSF51126">
    <property type="entry name" value="Pectin lyase-like"/>
    <property type="match status" value="1"/>
</dbReference>
<feature type="compositionally biased region" description="Basic and acidic residues" evidence="1">
    <location>
        <begin position="76"/>
        <end position="87"/>
    </location>
</feature>
<comment type="caution">
    <text evidence="3">The sequence shown here is derived from an EMBL/GenBank/DDBJ whole genome shotgun (WGS) entry which is preliminary data.</text>
</comment>
<name>A0A542XS00_SALAC</name>
<dbReference type="PANTHER" id="PTHR11319">
    <property type="entry name" value="G PROTEIN-COUPLED RECEPTOR-RELATED"/>
    <property type="match status" value="1"/>
</dbReference>
<dbReference type="SMART" id="SM00710">
    <property type="entry name" value="PbH1"/>
    <property type="match status" value="8"/>
</dbReference>
<accession>A0A542XS00</accession>
<dbReference type="AlphaFoldDB" id="A0A542XS00"/>
<dbReference type="Gene3D" id="2.160.20.10">
    <property type="entry name" value="Single-stranded right-handed beta-helix, Pectin lyase-like"/>
    <property type="match status" value="1"/>
</dbReference>
<feature type="region of interest" description="Disordered" evidence="1">
    <location>
        <begin position="43"/>
        <end position="89"/>
    </location>
</feature>
<dbReference type="Proteomes" id="UP000315983">
    <property type="component" value="Unassembled WGS sequence"/>
</dbReference>
<keyword evidence="2" id="KW-0732">Signal</keyword>
<feature type="chain" id="PRO_5021856681" description="Polymorphic outer membrane protein" evidence="2">
    <location>
        <begin position="43"/>
        <end position="476"/>
    </location>
</feature>
<gene>
    <name evidence="3" type="ORF">FB564_3840</name>
</gene>
<dbReference type="PANTHER" id="PTHR11319:SF35">
    <property type="entry name" value="OUTER MEMBRANE PROTEIN PMPC-RELATED"/>
    <property type="match status" value="1"/>
</dbReference>
<evidence type="ECO:0008006" key="5">
    <source>
        <dbReference type="Google" id="ProtNLM"/>
    </source>
</evidence>
<sequence length="476" mass="48418">MLQSRRLPRPPGRRRVPRAVATVSAAALTGIVGLAGTGSATAAYQSTPGSADPSHREWSKTDGQWGGHWGTAGDPGWHRDDHGDHKAKGTPVPCDPNALIAAITAANQAGGGTLRLAEKCRYTLTVNQDDNGLPPIFQPITIHGQGATIIRAAAADNFRIFNVTTGGDLTLKDLTVAGGRVEDADGGGILAGEGSRLTLKHVTVRDNIALAGDTTGGEGGGIYSDRGKVTITKSTITRNTAGTDGGGYYSDNAVVSISKSKVTHNTAGDEGGGLVNDDGNATISHTVISDNSATDGGGVHGDGDLTEIVYSTITRNTASALGGGIHDDGNEGLLLRHVTVAKNTATSGGGLHLTGSIGATIEHSKIVHNIATTGDGGGIAVNGEDSTNAVVALRRSTVSDNQATGRAGGIFFNPPEGATDALLTLTDVRVTKNLAQLEPGGIYNNGTVIVLGKTTIIDNRPTNCVGSPNPVPTCFG</sequence>
<dbReference type="GeneID" id="93773013"/>
<dbReference type="InterPro" id="IPR006626">
    <property type="entry name" value="PbH1"/>
</dbReference>
<dbReference type="EMBL" id="VFOL01000001">
    <property type="protein sequence ID" value="TQL38637.1"/>
    <property type="molecule type" value="Genomic_DNA"/>
</dbReference>
<reference evidence="3 4" key="1">
    <citation type="submission" date="2019-06" db="EMBL/GenBank/DDBJ databases">
        <title>Sequencing the genomes of 1000 actinobacteria strains.</title>
        <authorList>
            <person name="Klenk H.-P."/>
        </authorList>
    </citation>
    <scope>NUCLEOTIDE SEQUENCE [LARGE SCALE GENOMIC DNA]</scope>
    <source>
        <strain evidence="3 4">DSM 44819</strain>
    </source>
</reference>